<gene>
    <name evidence="5" type="primary">ubiE_47</name>
    <name evidence="5" type="ORF">SDC9_55020</name>
</gene>
<evidence type="ECO:0000256" key="1">
    <source>
        <dbReference type="ARBA" id="ARBA00008361"/>
    </source>
</evidence>
<keyword evidence="5" id="KW-0830">Ubiquinone</keyword>
<dbReference type="InterPro" id="IPR013216">
    <property type="entry name" value="Methyltransf_11"/>
</dbReference>
<dbReference type="CDD" id="cd02440">
    <property type="entry name" value="AdoMet_MTases"/>
    <property type="match status" value="1"/>
</dbReference>
<name>A0A644WXS7_9ZZZZ</name>
<evidence type="ECO:0000313" key="5">
    <source>
        <dbReference type="EMBL" id="MPM08706.1"/>
    </source>
</evidence>
<sequence length="201" mass="22488">MNKFEKRSRDAYNKKALDYDDTFEGKFTAAYNRLLLEAVGLQDGDAVLDVACGNGRLLKMLAGRHAIRGYGIDISENMVAQAKLQNPDMEFTACSCEHLPYPDAVMDAITVSAAYHHFPHVDIFAREALRVLKPKGKIYIAEVYYPLCYRVLFTPLLPLLKEGDVKFYSPEAIIRTLTRAGFAVPAKLLTGRIQLISARKG</sequence>
<evidence type="ECO:0000256" key="2">
    <source>
        <dbReference type="ARBA" id="ARBA00022603"/>
    </source>
</evidence>
<dbReference type="GO" id="GO:0043770">
    <property type="term" value="F:demethylmenaquinone methyltransferase activity"/>
    <property type="evidence" value="ECO:0007669"/>
    <property type="project" value="UniProtKB-EC"/>
</dbReference>
<feature type="domain" description="Methyltransferase type 11" evidence="4">
    <location>
        <begin position="48"/>
        <end position="140"/>
    </location>
</feature>
<dbReference type="PANTHER" id="PTHR44942">
    <property type="entry name" value="METHYLTRANSF_11 DOMAIN-CONTAINING PROTEIN"/>
    <property type="match status" value="1"/>
</dbReference>
<dbReference type="SUPFAM" id="SSF53335">
    <property type="entry name" value="S-adenosyl-L-methionine-dependent methyltransferases"/>
    <property type="match status" value="1"/>
</dbReference>
<dbReference type="InterPro" id="IPR051052">
    <property type="entry name" value="Diverse_substrate_MTase"/>
</dbReference>
<dbReference type="PANTHER" id="PTHR44942:SF4">
    <property type="entry name" value="METHYLTRANSFERASE TYPE 11 DOMAIN-CONTAINING PROTEIN"/>
    <property type="match status" value="1"/>
</dbReference>
<dbReference type="Gene3D" id="3.40.50.150">
    <property type="entry name" value="Vaccinia Virus protein VP39"/>
    <property type="match status" value="1"/>
</dbReference>
<dbReference type="GO" id="GO:0032259">
    <property type="term" value="P:methylation"/>
    <property type="evidence" value="ECO:0007669"/>
    <property type="project" value="UniProtKB-KW"/>
</dbReference>
<evidence type="ECO:0000259" key="4">
    <source>
        <dbReference type="Pfam" id="PF08241"/>
    </source>
</evidence>
<dbReference type="Pfam" id="PF08241">
    <property type="entry name" value="Methyltransf_11"/>
    <property type="match status" value="1"/>
</dbReference>
<dbReference type="EC" id="2.1.1.163" evidence="5"/>
<protein>
    <submittedName>
        <fullName evidence="5">Ubiquinone/menaquinone biosynthesis C-methyltransferase UbiE</fullName>
        <ecNumber evidence="5">2.1.1.163</ecNumber>
    </submittedName>
</protein>
<comment type="similarity">
    <text evidence="1">Belongs to the methyltransferase superfamily.</text>
</comment>
<dbReference type="EMBL" id="VSSQ01001482">
    <property type="protein sequence ID" value="MPM08706.1"/>
    <property type="molecule type" value="Genomic_DNA"/>
</dbReference>
<reference evidence="5" key="1">
    <citation type="submission" date="2019-08" db="EMBL/GenBank/DDBJ databases">
        <authorList>
            <person name="Kucharzyk K."/>
            <person name="Murdoch R.W."/>
            <person name="Higgins S."/>
            <person name="Loffler F."/>
        </authorList>
    </citation>
    <scope>NUCLEOTIDE SEQUENCE</scope>
</reference>
<dbReference type="AlphaFoldDB" id="A0A644WXS7"/>
<keyword evidence="2 5" id="KW-0489">Methyltransferase</keyword>
<comment type="caution">
    <text evidence="5">The sequence shown here is derived from an EMBL/GenBank/DDBJ whole genome shotgun (WGS) entry which is preliminary data.</text>
</comment>
<organism evidence="5">
    <name type="scientific">bioreactor metagenome</name>
    <dbReference type="NCBI Taxonomy" id="1076179"/>
    <lineage>
        <taxon>unclassified sequences</taxon>
        <taxon>metagenomes</taxon>
        <taxon>ecological metagenomes</taxon>
    </lineage>
</organism>
<dbReference type="InterPro" id="IPR029063">
    <property type="entry name" value="SAM-dependent_MTases_sf"/>
</dbReference>
<proteinExistence type="inferred from homology"/>
<accession>A0A644WXS7</accession>
<dbReference type="GO" id="GO:0008757">
    <property type="term" value="F:S-adenosylmethionine-dependent methyltransferase activity"/>
    <property type="evidence" value="ECO:0007669"/>
    <property type="project" value="InterPro"/>
</dbReference>
<evidence type="ECO:0000256" key="3">
    <source>
        <dbReference type="ARBA" id="ARBA00022679"/>
    </source>
</evidence>
<keyword evidence="3 5" id="KW-0808">Transferase</keyword>